<dbReference type="EMBL" id="LAZR01022518">
    <property type="protein sequence ID" value="KKL81602.1"/>
    <property type="molecule type" value="Genomic_DNA"/>
</dbReference>
<dbReference type="SUPFAM" id="SSF49899">
    <property type="entry name" value="Concanavalin A-like lectins/glucanases"/>
    <property type="match status" value="1"/>
</dbReference>
<dbReference type="InterPro" id="IPR013320">
    <property type="entry name" value="ConA-like_dom_sf"/>
</dbReference>
<reference evidence="1" key="1">
    <citation type="journal article" date="2015" name="Nature">
        <title>Complex archaea that bridge the gap between prokaryotes and eukaryotes.</title>
        <authorList>
            <person name="Spang A."/>
            <person name="Saw J.H."/>
            <person name="Jorgensen S.L."/>
            <person name="Zaremba-Niedzwiedzka K."/>
            <person name="Martijn J."/>
            <person name="Lind A.E."/>
            <person name="van Eijk R."/>
            <person name="Schleper C."/>
            <person name="Guy L."/>
            <person name="Ettema T.J."/>
        </authorList>
    </citation>
    <scope>NUCLEOTIDE SEQUENCE</scope>
</reference>
<evidence type="ECO:0008006" key="2">
    <source>
        <dbReference type="Google" id="ProtNLM"/>
    </source>
</evidence>
<dbReference type="AlphaFoldDB" id="A0A0F9I2M7"/>
<evidence type="ECO:0000313" key="1">
    <source>
        <dbReference type="EMBL" id="KKL81602.1"/>
    </source>
</evidence>
<protein>
    <recommendedName>
        <fullName evidence="2">LamG-like jellyroll fold domain-containing protein</fullName>
    </recommendedName>
</protein>
<dbReference type="Pfam" id="PF13385">
    <property type="entry name" value="Laminin_G_3"/>
    <property type="match status" value="1"/>
</dbReference>
<dbReference type="Gene3D" id="2.60.120.200">
    <property type="match status" value="1"/>
</dbReference>
<accession>A0A0F9I2M7</accession>
<name>A0A0F9I2M7_9ZZZZ</name>
<gene>
    <name evidence="1" type="ORF">LCGC14_1993150</name>
</gene>
<comment type="caution">
    <text evidence="1">The sequence shown here is derived from an EMBL/GenBank/DDBJ whole genome shotgun (WGS) entry which is preliminary data.</text>
</comment>
<organism evidence="1">
    <name type="scientific">marine sediment metagenome</name>
    <dbReference type="NCBI Taxonomy" id="412755"/>
    <lineage>
        <taxon>unclassified sequences</taxon>
        <taxon>metagenomes</taxon>
        <taxon>ecological metagenomes</taxon>
    </lineage>
</organism>
<feature type="non-terminal residue" evidence="1">
    <location>
        <position position="1"/>
    </location>
</feature>
<proteinExistence type="predicted"/>
<sequence length="253" mass="27340">HRRSRATNPLGKIDTKAVSAFNVRSLLFDGVDERVDCGNVLGFESTDPFSLSVWVKTSIDDVFHTIAGKRSSASNSAGYYFAIRASGKAYMKLSRSNQKVIQVTTEVCEVHSGLWKNIIITYDGSVTAAGITIYIDSKAVPLLVTSDGMIVGDSILNTKSFNIGIRGTSTNALAGNIDELGMWDKELTQDDVDKIYNGGKPSDLILHPSSANLKSFWRMGDGDTSPTIKDNKGTNDGTMTNMEAGDIVVDTIE</sequence>